<dbReference type="PANTHER" id="PTHR43168:SF2">
    <property type="entry name" value="LARGE RIBOSOMAL SUBUNIT PROTEIN BL33C"/>
    <property type="match status" value="1"/>
</dbReference>
<keyword evidence="4" id="KW-0687">Ribonucleoprotein</keyword>
<dbReference type="EMBL" id="MNCJ02000331">
    <property type="protein sequence ID" value="KAF5759512.1"/>
    <property type="molecule type" value="Genomic_DNA"/>
</dbReference>
<dbReference type="InParanoid" id="A0A251TC76"/>
<sequence>MAKGKDARIPIPLECTAFVRNGVNKESTDITIFINQKNRHNTPNRLELLKLCPYCYKHTMHREIKKNRLKQALTPLSYKEIRKWHCVCACA</sequence>
<reference evidence="5" key="3">
    <citation type="submission" date="2020-06" db="EMBL/GenBank/DDBJ databases">
        <title>Helianthus annuus Genome sequencing and assembly Release 2.</title>
        <authorList>
            <person name="Gouzy J."/>
            <person name="Langlade N."/>
            <person name="Munos S."/>
        </authorList>
    </citation>
    <scope>NUCLEOTIDE SEQUENCE</scope>
    <source>
        <tissue evidence="5">Leaves</tissue>
    </source>
</reference>
<dbReference type="Gene3D" id="2.20.28.120">
    <property type="entry name" value="Ribosomal protein L33"/>
    <property type="match status" value="1"/>
</dbReference>
<dbReference type="AlphaFoldDB" id="A0A251TC76"/>
<dbReference type="GO" id="GO:0005840">
    <property type="term" value="C:ribosome"/>
    <property type="evidence" value="ECO:0007669"/>
    <property type="project" value="UniProtKB-KW"/>
</dbReference>
<evidence type="ECO:0000256" key="2">
    <source>
        <dbReference type="ARBA" id="ARBA00022528"/>
    </source>
</evidence>
<dbReference type="Proteomes" id="UP000215914">
    <property type="component" value="Chromosome 11"/>
</dbReference>
<comment type="similarity">
    <text evidence="1">Belongs to the bacterial ribosomal protein bL33 family.</text>
</comment>
<dbReference type="InterPro" id="IPR001705">
    <property type="entry name" value="Ribosomal_bL33"/>
</dbReference>
<name>A0A251TC76_HELAN</name>
<dbReference type="STRING" id="4232.A0A251TC76"/>
<keyword evidence="2" id="KW-0150">Chloroplast</keyword>
<gene>
    <name evidence="6" type="ORF">HannXRQ_Chr11g0331601</name>
    <name evidence="5" type="ORF">HanXRQr2_Chr16g0742151</name>
</gene>
<dbReference type="PANTHER" id="PTHR43168">
    <property type="entry name" value="50S RIBOSOMAL PROTEIN L33, CHLOROPLASTIC"/>
    <property type="match status" value="1"/>
</dbReference>
<dbReference type="NCBIfam" id="TIGR01023">
    <property type="entry name" value="rpmG_bact"/>
    <property type="match status" value="1"/>
</dbReference>
<organism evidence="6 7">
    <name type="scientific">Helianthus annuus</name>
    <name type="common">Common sunflower</name>
    <dbReference type="NCBI Taxonomy" id="4232"/>
    <lineage>
        <taxon>Eukaryota</taxon>
        <taxon>Viridiplantae</taxon>
        <taxon>Streptophyta</taxon>
        <taxon>Embryophyta</taxon>
        <taxon>Tracheophyta</taxon>
        <taxon>Spermatophyta</taxon>
        <taxon>Magnoliopsida</taxon>
        <taxon>eudicotyledons</taxon>
        <taxon>Gunneridae</taxon>
        <taxon>Pentapetalae</taxon>
        <taxon>asterids</taxon>
        <taxon>campanulids</taxon>
        <taxon>Asterales</taxon>
        <taxon>Asteraceae</taxon>
        <taxon>Asteroideae</taxon>
        <taxon>Heliantheae alliance</taxon>
        <taxon>Heliantheae</taxon>
        <taxon>Helianthus</taxon>
    </lineage>
</organism>
<keyword evidence="3 6" id="KW-0689">Ribosomal protein</keyword>
<dbReference type="GO" id="GO:0005737">
    <property type="term" value="C:cytoplasm"/>
    <property type="evidence" value="ECO:0007669"/>
    <property type="project" value="UniProtKB-ARBA"/>
</dbReference>
<keyword evidence="2" id="KW-0934">Plastid</keyword>
<reference evidence="5 7" key="1">
    <citation type="journal article" date="2017" name="Nature">
        <title>The sunflower genome provides insights into oil metabolism, flowering and Asterid evolution.</title>
        <authorList>
            <person name="Badouin H."/>
            <person name="Gouzy J."/>
            <person name="Grassa C.J."/>
            <person name="Murat F."/>
            <person name="Staton S.E."/>
            <person name="Cottret L."/>
            <person name="Lelandais-Briere C."/>
            <person name="Owens G.L."/>
            <person name="Carrere S."/>
            <person name="Mayjonade B."/>
            <person name="Legrand L."/>
            <person name="Gill N."/>
            <person name="Kane N.C."/>
            <person name="Bowers J.E."/>
            <person name="Hubner S."/>
            <person name="Bellec A."/>
            <person name="Berard A."/>
            <person name="Berges H."/>
            <person name="Blanchet N."/>
            <person name="Boniface M.C."/>
            <person name="Brunel D."/>
            <person name="Catrice O."/>
            <person name="Chaidir N."/>
            <person name="Claudel C."/>
            <person name="Donnadieu C."/>
            <person name="Faraut T."/>
            <person name="Fievet G."/>
            <person name="Helmstetter N."/>
            <person name="King M."/>
            <person name="Knapp S.J."/>
            <person name="Lai Z."/>
            <person name="Le Paslier M.C."/>
            <person name="Lippi Y."/>
            <person name="Lorenzon L."/>
            <person name="Mandel J.R."/>
            <person name="Marage G."/>
            <person name="Marchand G."/>
            <person name="Marquand E."/>
            <person name="Bret-Mestries E."/>
            <person name="Morien E."/>
            <person name="Nambeesan S."/>
            <person name="Nguyen T."/>
            <person name="Pegot-Espagnet P."/>
            <person name="Pouilly N."/>
            <person name="Raftis F."/>
            <person name="Sallet E."/>
            <person name="Schiex T."/>
            <person name="Thomas J."/>
            <person name="Vandecasteele C."/>
            <person name="Vares D."/>
            <person name="Vear F."/>
            <person name="Vautrin S."/>
            <person name="Crespi M."/>
            <person name="Mangin B."/>
            <person name="Burke J.M."/>
            <person name="Salse J."/>
            <person name="Munos S."/>
            <person name="Vincourt P."/>
            <person name="Rieseberg L.H."/>
            <person name="Langlade N.B."/>
        </authorList>
    </citation>
    <scope>NUCLEOTIDE SEQUENCE [LARGE SCALE GENOMIC DNA]</scope>
    <source>
        <strain evidence="7">cv. SF193</strain>
        <tissue evidence="5">Leaves</tissue>
    </source>
</reference>
<dbReference type="Pfam" id="PF00471">
    <property type="entry name" value="Ribosomal_L33"/>
    <property type="match status" value="1"/>
</dbReference>
<keyword evidence="7" id="KW-1185">Reference proteome</keyword>
<evidence type="ECO:0000256" key="1">
    <source>
        <dbReference type="ARBA" id="ARBA00007596"/>
    </source>
</evidence>
<reference evidence="6" key="2">
    <citation type="submission" date="2017-02" db="EMBL/GenBank/DDBJ databases">
        <title>Sunflower complete genome.</title>
        <authorList>
            <person name="Langlade N."/>
            <person name="Munos S."/>
        </authorList>
    </citation>
    <scope>NUCLEOTIDE SEQUENCE [LARGE SCALE GENOMIC DNA]</scope>
    <source>
        <tissue evidence="6">Leaves</tissue>
    </source>
</reference>
<evidence type="ECO:0000256" key="3">
    <source>
        <dbReference type="ARBA" id="ARBA00022980"/>
    </source>
</evidence>
<dbReference type="HAMAP" id="MF_00294">
    <property type="entry name" value="Ribosomal_bL33"/>
    <property type="match status" value="1"/>
</dbReference>
<dbReference type="GO" id="GO:0006412">
    <property type="term" value="P:translation"/>
    <property type="evidence" value="ECO:0007669"/>
    <property type="project" value="InterPro"/>
</dbReference>
<dbReference type="GO" id="GO:1990904">
    <property type="term" value="C:ribonucleoprotein complex"/>
    <property type="evidence" value="ECO:0007669"/>
    <property type="project" value="UniProtKB-KW"/>
</dbReference>
<evidence type="ECO:0000313" key="5">
    <source>
        <dbReference type="EMBL" id="KAF5759512.1"/>
    </source>
</evidence>
<dbReference type="InterPro" id="IPR011332">
    <property type="entry name" value="Ribosomal_zn-bd"/>
</dbReference>
<evidence type="ECO:0000313" key="6">
    <source>
        <dbReference type="EMBL" id="OTG07541.1"/>
    </source>
</evidence>
<protein>
    <submittedName>
        <fullName evidence="5 6">Ribosomal protein L33</fullName>
    </submittedName>
</protein>
<evidence type="ECO:0000313" key="7">
    <source>
        <dbReference type="Proteomes" id="UP000215914"/>
    </source>
</evidence>
<accession>A0A251TC76</accession>
<dbReference type="NCBIfam" id="NF001764">
    <property type="entry name" value="PRK00504.1"/>
    <property type="match status" value="1"/>
</dbReference>
<dbReference type="EMBL" id="CM007900">
    <property type="protein sequence ID" value="OTG07541.1"/>
    <property type="molecule type" value="Genomic_DNA"/>
</dbReference>
<dbReference type="InterPro" id="IPR038584">
    <property type="entry name" value="Ribosomal_bL33_sf"/>
</dbReference>
<dbReference type="GO" id="GO:0003735">
    <property type="term" value="F:structural constituent of ribosome"/>
    <property type="evidence" value="ECO:0007669"/>
    <property type="project" value="InterPro"/>
</dbReference>
<evidence type="ECO:0000256" key="4">
    <source>
        <dbReference type="ARBA" id="ARBA00023274"/>
    </source>
</evidence>
<dbReference type="SUPFAM" id="SSF57829">
    <property type="entry name" value="Zn-binding ribosomal proteins"/>
    <property type="match status" value="1"/>
</dbReference>
<proteinExistence type="inferred from homology"/>
<dbReference type="Gramene" id="mRNA:HanXRQr2_Chr16g0742151">
    <property type="protein sequence ID" value="CDS:HanXRQr2_Chr16g0742151.1"/>
    <property type="gene ID" value="HanXRQr2_Chr16g0742151"/>
</dbReference>